<dbReference type="GO" id="GO:0008360">
    <property type="term" value="P:regulation of cell shape"/>
    <property type="evidence" value="ECO:0007669"/>
    <property type="project" value="UniProtKB-UniRule"/>
</dbReference>
<keyword evidence="2 6" id="KW-0547">Nucleotide-binding</keyword>
<dbReference type="Proteomes" id="UP000034044">
    <property type="component" value="Unassembled WGS sequence"/>
</dbReference>
<evidence type="ECO:0000256" key="2">
    <source>
        <dbReference type="ARBA" id="ARBA00022741"/>
    </source>
</evidence>
<evidence type="ECO:0000256" key="4">
    <source>
        <dbReference type="ARBA" id="ARBA00022960"/>
    </source>
</evidence>
<dbReference type="PRINTS" id="PR01652">
    <property type="entry name" value="SHAPEPROTEIN"/>
</dbReference>
<feature type="binding site" evidence="6">
    <location>
        <begin position="208"/>
        <end position="211"/>
    </location>
    <ligand>
        <name>ATP</name>
        <dbReference type="ChEBI" id="CHEBI:30616"/>
    </ligand>
</feature>
<dbReference type="CDD" id="cd10225">
    <property type="entry name" value="ASKHA_NBD_MreB-like"/>
    <property type="match status" value="1"/>
</dbReference>
<dbReference type="Pfam" id="PF06723">
    <property type="entry name" value="MreB_Mbl"/>
    <property type="match status" value="1"/>
</dbReference>
<keyword evidence="1 6" id="KW-0963">Cytoplasm</keyword>
<dbReference type="GO" id="GO:0005524">
    <property type="term" value="F:ATP binding"/>
    <property type="evidence" value="ECO:0007669"/>
    <property type="project" value="UniProtKB-KW"/>
</dbReference>
<comment type="subunit">
    <text evidence="6">Forms polymers.</text>
</comment>
<dbReference type="NCBIfam" id="TIGR00904">
    <property type="entry name" value="mreB"/>
    <property type="match status" value="1"/>
</dbReference>
<keyword evidence="3 6" id="KW-0067">ATP-binding</keyword>
<comment type="similarity">
    <text evidence="5 6">Belongs to the FtsA/MreB family.</text>
</comment>
<feature type="binding site" evidence="6">
    <location>
        <begin position="160"/>
        <end position="162"/>
    </location>
    <ligand>
        <name>ATP</name>
        <dbReference type="ChEBI" id="CHEBI:30616"/>
    </ligand>
</feature>
<organism evidence="7 8">
    <name type="scientific">Candidatus Wolfebacteria bacterium GW2011_GWC1_37_10</name>
    <dbReference type="NCBI Taxonomy" id="1619010"/>
    <lineage>
        <taxon>Bacteria</taxon>
        <taxon>Candidatus Wolfeibacteriota</taxon>
    </lineage>
</organism>
<dbReference type="EMBL" id="LBSR01000009">
    <property type="protein sequence ID" value="KKQ22158.1"/>
    <property type="molecule type" value="Genomic_DNA"/>
</dbReference>
<dbReference type="Gene3D" id="3.30.420.40">
    <property type="match status" value="2"/>
</dbReference>
<sequence length="346" mass="37438">MILNYFSKDIGIDLGTANSLVYVKGRGIIINEPTIAAVNNKTNQVLAIGDEAKKMLGRAPSHISVVRPLINGVISDFEMAQETLRHYFKRISSNKFFGFHRAVIGIPSNLTEVERKSVEDVVLLAGASKVFLIEEPVAAALGARLPIDEPVANMIIDIGGGTTDIAIISMNGTVNSKSLKIAGDKFNDDIIKFIRDEFKLLIGEPTAEELKIAIGAAIPLEEKLELLIRGRDMSTGLPREVIIKSHQIRAAINRSLHLIIEATKETIEIAPPELAGDILARGIYLCGGGSLLRGIDVLIEKEVGVKTTVIDDPLTCVVRGTGAAVENISKYSPIFNIPLKPLDISF</sequence>
<dbReference type="NCBIfam" id="NF010539">
    <property type="entry name" value="PRK13927.1"/>
    <property type="match status" value="1"/>
</dbReference>
<evidence type="ECO:0000256" key="5">
    <source>
        <dbReference type="ARBA" id="ARBA00023458"/>
    </source>
</evidence>
<reference evidence="7 8" key="1">
    <citation type="journal article" date="2015" name="Nature">
        <title>rRNA introns, odd ribosomes, and small enigmatic genomes across a large radiation of phyla.</title>
        <authorList>
            <person name="Brown C.T."/>
            <person name="Hug L.A."/>
            <person name="Thomas B.C."/>
            <person name="Sharon I."/>
            <person name="Castelle C.J."/>
            <person name="Singh A."/>
            <person name="Wilkins M.J."/>
            <person name="Williams K.H."/>
            <person name="Banfield J.F."/>
        </authorList>
    </citation>
    <scope>NUCLEOTIDE SEQUENCE [LARGE SCALE GENOMIC DNA]</scope>
</reference>
<name>A0A0G0FT50_9BACT</name>
<dbReference type="PANTHER" id="PTHR42749">
    <property type="entry name" value="CELL SHAPE-DETERMINING PROTEIN MREB"/>
    <property type="match status" value="1"/>
</dbReference>
<gene>
    <name evidence="6" type="primary">mreB</name>
    <name evidence="7" type="ORF">US36_C0009G0004</name>
</gene>
<comment type="caution">
    <text evidence="7">The sequence shown here is derived from an EMBL/GenBank/DDBJ whole genome shotgun (WGS) entry which is preliminary data.</text>
</comment>
<dbReference type="SUPFAM" id="SSF53067">
    <property type="entry name" value="Actin-like ATPase domain"/>
    <property type="match status" value="2"/>
</dbReference>
<protein>
    <recommendedName>
        <fullName evidence="6">Cell shape-determining protein MreB</fullName>
    </recommendedName>
</protein>
<dbReference type="PANTHER" id="PTHR42749:SF1">
    <property type="entry name" value="CELL SHAPE-DETERMINING PROTEIN MREB"/>
    <property type="match status" value="1"/>
</dbReference>
<dbReference type="InterPro" id="IPR004753">
    <property type="entry name" value="MreB"/>
</dbReference>
<evidence type="ECO:0000256" key="3">
    <source>
        <dbReference type="ARBA" id="ARBA00022840"/>
    </source>
</evidence>
<comment type="subcellular location">
    <subcellularLocation>
        <location evidence="6">Cytoplasm</location>
    </subcellularLocation>
    <text evidence="6">Membrane-associated.</text>
</comment>
<evidence type="ECO:0000313" key="8">
    <source>
        <dbReference type="Proteomes" id="UP000034044"/>
    </source>
</evidence>
<evidence type="ECO:0000256" key="1">
    <source>
        <dbReference type="ARBA" id="ARBA00022490"/>
    </source>
</evidence>
<dbReference type="AlphaFoldDB" id="A0A0G0FT50"/>
<feature type="binding site" evidence="6">
    <location>
        <begin position="16"/>
        <end position="18"/>
    </location>
    <ligand>
        <name>ATP</name>
        <dbReference type="ChEBI" id="CHEBI:30616"/>
    </ligand>
</feature>
<keyword evidence="4 6" id="KW-0133">Cell shape</keyword>
<dbReference type="HAMAP" id="MF_02207">
    <property type="entry name" value="MreB"/>
    <property type="match status" value="1"/>
</dbReference>
<dbReference type="PATRIC" id="fig|1619010.3.peg.359"/>
<accession>A0A0G0FT50</accession>
<proteinExistence type="inferred from homology"/>
<dbReference type="InterPro" id="IPR043129">
    <property type="entry name" value="ATPase_NBD"/>
</dbReference>
<feature type="binding site" evidence="6">
    <location>
        <begin position="288"/>
        <end position="291"/>
    </location>
    <ligand>
        <name>ATP</name>
        <dbReference type="ChEBI" id="CHEBI:30616"/>
    </ligand>
</feature>
<dbReference type="GO" id="GO:0000902">
    <property type="term" value="P:cell morphogenesis"/>
    <property type="evidence" value="ECO:0007669"/>
    <property type="project" value="InterPro"/>
</dbReference>
<evidence type="ECO:0000256" key="6">
    <source>
        <dbReference type="HAMAP-Rule" id="MF_02207"/>
    </source>
</evidence>
<evidence type="ECO:0000313" key="7">
    <source>
        <dbReference type="EMBL" id="KKQ22158.1"/>
    </source>
</evidence>
<dbReference type="InterPro" id="IPR056546">
    <property type="entry name" value="MreB_MamK-like"/>
</dbReference>
<dbReference type="GO" id="GO:0005737">
    <property type="term" value="C:cytoplasm"/>
    <property type="evidence" value="ECO:0007669"/>
    <property type="project" value="UniProtKB-SubCell"/>
</dbReference>
<comment type="function">
    <text evidence="6">Forms membrane-associated dynamic filaments that are essential for cell shape determination. Acts by regulating cell wall synthesis and cell elongation, and thus cell shape. A feedback loop between cell geometry and MreB localization may maintain elongated cell shape by targeting cell wall growth to regions of negative cell wall curvature.</text>
</comment>